<proteinExistence type="predicted"/>
<reference evidence="2" key="1">
    <citation type="journal article" date="2023" name="Mol. Ecol. Resour.">
        <title>Chromosome-level genome assembly of a triploid poplar Populus alba 'Berolinensis'.</title>
        <authorList>
            <person name="Chen S."/>
            <person name="Yu Y."/>
            <person name="Wang X."/>
            <person name="Wang S."/>
            <person name="Zhang T."/>
            <person name="Zhou Y."/>
            <person name="He R."/>
            <person name="Meng N."/>
            <person name="Wang Y."/>
            <person name="Liu W."/>
            <person name="Liu Z."/>
            <person name="Liu J."/>
            <person name="Guo Q."/>
            <person name="Huang H."/>
            <person name="Sederoff R.R."/>
            <person name="Wang G."/>
            <person name="Qu G."/>
            <person name="Chen S."/>
        </authorList>
    </citation>
    <scope>NUCLEOTIDE SEQUENCE</scope>
    <source>
        <strain evidence="2">SC-2020</strain>
    </source>
</reference>
<sequence length="130" mass="14202">MMMSQGGEYLRLFVPLSKSVLEKLLRTIAVGGRMDEGLRLRKTKENTSMGSKAPSWADQWGSGSFSKEDDEKFMAKIGHNNGNASKKMAEVKAAASTGLDKAKTAAQKVKSGTSVGIKWVKNQYQKKTSK</sequence>
<name>A0AAD6LU54_9ROSI</name>
<protein>
    <submittedName>
        <fullName evidence="2">Uncharacterized protein</fullName>
    </submittedName>
</protein>
<keyword evidence="3" id="KW-1185">Reference proteome</keyword>
<accession>A0AAD6LU54</accession>
<evidence type="ECO:0000313" key="2">
    <source>
        <dbReference type="EMBL" id="KAJ6973271.1"/>
    </source>
</evidence>
<dbReference type="Proteomes" id="UP001164929">
    <property type="component" value="Chromosome 14"/>
</dbReference>
<dbReference type="EMBL" id="JAQIZT010000014">
    <property type="protein sequence ID" value="KAJ6973271.1"/>
    <property type="molecule type" value="Genomic_DNA"/>
</dbReference>
<comment type="caution">
    <text evidence="2">The sequence shown here is derived from an EMBL/GenBank/DDBJ whole genome shotgun (WGS) entry which is preliminary data.</text>
</comment>
<dbReference type="PANTHER" id="PTHR33386">
    <property type="entry name" value="OS02G0740600 PROTEIN"/>
    <property type="match status" value="1"/>
</dbReference>
<evidence type="ECO:0000256" key="1">
    <source>
        <dbReference type="SAM" id="MobiDB-lite"/>
    </source>
</evidence>
<dbReference type="PANTHER" id="PTHR33386:SF13">
    <property type="entry name" value="EXPRESSED PROTEIN"/>
    <property type="match status" value="1"/>
</dbReference>
<organism evidence="2 3">
    <name type="scientific">Populus alba x Populus x berolinensis</name>
    <dbReference type="NCBI Taxonomy" id="444605"/>
    <lineage>
        <taxon>Eukaryota</taxon>
        <taxon>Viridiplantae</taxon>
        <taxon>Streptophyta</taxon>
        <taxon>Embryophyta</taxon>
        <taxon>Tracheophyta</taxon>
        <taxon>Spermatophyta</taxon>
        <taxon>Magnoliopsida</taxon>
        <taxon>eudicotyledons</taxon>
        <taxon>Gunneridae</taxon>
        <taxon>Pentapetalae</taxon>
        <taxon>rosids</taxon>
        <taxon>fabids</taxon>
        <taxon>Malpighiales</taxon>
        <taxon>Salicaceae</taxon>
        <taxon>Saliceae</taxon>
        <taxon>Populus</taxon>
    </lineage>
</organism>
<gene>
    <name evidence="2" type="ORF">NC653_033565</name>
</gene>
<dbReference type="AlphaFoldDB" id="A0AAD6LU54"/>
<evidence type="ECO:0000313" key="3">
    <source>
        <dbReference type="Proteomes" id="UP001164929"/>
    </source>
</evidence>
<feature type="region of interest" description="Disordered" evidence="1">
    <location>
        <begin position="43"/>
        <end position="64"/>
    </location>
</feature>